<dbReference type="PANTHER" id="PTHR11562">
    <property type="entry name" value="CATION EFFLUX PROTEIN/ ZINC TRANSPORTER"/>
    <property type="match status" value="1"/>
</dbReference>
<keyword evidence="14" id="KW-1185">Reference proteome</keyword>
<evidence type="ECO:0000256" key="2">
    <source>
        <dbReference type="ARBA" id="ARBA00008873"/>
    </source>
</evidence>
<evidence type="ECO:0000256" key="7">
    <source>
        <dbReference type="ARBA" id="ARBA00023065"/>
    </source>
</evidence>
<keyword evidence="8 10" id="KW-0472">Membrane</keyword>
<comment type="similarity">
    <text evidence="2">Belongs to the cation diffusion facilitator (CDF) transporter (TC 2.A.4) family. SLC30A subfamily.</text>
</comment>
<dbReference type="InterPro" id="IPR027470">
    <property type="entry name" value="Cation_efflux_CTD"/>
</dbReference>
<comment type="caution">
    <text evidence="13">The sequence shown here is derived from an EMBL/GenBank/DDBJ whole genome shotgun (WGS) entry which is preliminary data.</text>
</comment>
<keyword evidence="6 10" id="KW-1133">Transmembrane helix</keyword>
<feature type="transmembrane region" description="Helical" evidence="10">
    <location>
        <begin position="99"/>
        <end position="118"/>
    </location>
</feature>
<feature type="transmembrane region" description="Helical" evidence="10">
    <location>
        <begin position="58"/>
        <end position="79"/>
    </location>
</feature>
<feature type="region of interest" description="Disordered" evidence="9">
    <location>
        <begin position="1"/>
        <end position="25"/>
    </location>
</feature>
<dbReference type="InterPro" id="IPR002524">
    <property type="entry name" value="Cation_efflux"/>
</dbReference>
<dbReference type="AlphaFoldDB" id="A0A6N6VFH9"/>
<evidence type="ECO:0000313" key="13">
    <source>
        <dbReference type="EMBL" id="KAB7738967.1"/>
    </source>
</evidence>
<accession>A0A6N6VFH9</accession>
<keyword evidence="3" id="KW-0813">Transport</keyword>
<gene>
    <name evidence="13" type="ORF">F2P47_14290</name>
</gene>
<feature type="domain" description="Cation efflux protein cytoplasmic" evidence="12">
    <location>
        <begin position="232"/>
        <end position="300"/>
    </location>
</feature>
<evidence type="ECO:0000256" key="9">
    <source>
        <dbReference type="SAM" id="MobiDB-lite"/>
    </source>
</evidence>
<organism evidence="13 14">
    <name type="scientific">Parvibaculum sedimenti</name>
    <dbReference type="NCBI Taxonomy" id="2608632"/>
    <lineage>
        <taxon>Bacteria</taxon>
        <taxon>Pseudomonadati</taxon>
        <taxon>Pseudomonadota</taxon>
        <taxon>Alphaproteobacteria</taxon>
        <taxon>Hyphomicrobiales</taxon>
        <taxon>Parvibaculaceae</taxon>
        <taxon>Parvibaculum</taxon>
    </lineage>
</organism>
<evidence type="ECO:0000256" key="3">
    <source>
        <dbReference type="ARBA" id="ARBA00022448"/>
    </source>
</evidence>
<feature type="transmembrane region" description="Helical" evidence="10">
    <location>
        <begin position="130"/>
        <end position="153"/>
    </location>
</feature>
<dbReference type="InterPro" id="IPR027469">
    <property type="entry name" value="Cation_efflux_TMD_sf"/>
</dbReference>
<dbReference type="SUPFAM" id="SSF160240">
    <property type="entry name" value="Cation efflux protein cytoplasmic domain-like"/>
    <property type="match status" value="1"/>
</dbReference>
<dbReference type="SUPFAM" id="SSF161111">
    <property type="entry name" value="Cation efflux protein transmembrane domain-like"/>
    <property type="match status" value="1"/>
</dbReference>
<protein>
    <submittedName>
        <fullName evidence="13">Cation diffusion facilitator family transporter</fullName>
    </submittedName>
</protein>
<dbReference type="Pfam" id="PF16916">
    <property type="entry name" value="ZT_dimer"/>
    <property type="match status" value="1"/>
</dbReference>
<evidence type="ECO:0000313" key="14">
    <source>
        <dbReference type="Proteomes" id="UP000468901"/>
    </source>
</evidence>
<dbReference type="NCBIfam" id="TIGR01297">
    <property type="entry name" value="CDF"/>
    <property type="match status" value="1"/>
</dbReference>
<keyword evidence="5" id="KW-0862">Zinc</keyword>
<evidence type="ECO:0000256" key="8">
    <source>
        <dbReference type="ARBA" id="ARBA00023136"/>
    </source>
</evidence>
<dbReference type="InterPro" id="IPR036837">
    <property type="entry name" value="Cation_efflux_CTD_sf"/>
</dbReference>
<reference evidence="13 14" key="1">
    <citation type="submission" date="2019-09" db="EMBL/GenBank/DDBJ databases">
        <title>Parvibaculum sedimenti sp. nov., isolated from sediment.</title>
        <authorList>
            <person name="Wang Y."/>
        </authorList>
    </citation>
    <scope>NUCLEOTIDE SEQUENCE [LARGE SCALE GENOMIC DNA]</scope>
    <source>
        <strain evidence="13 14">HXT-9</strain>
    </source>
</reference>
<keyword evidence="4 10" id="KW-0812">Transmembrane</keyword>
<feature type="transmembrane region" description="Helical" evidence="10">
    <location>
        <begin position="32"/>
        <end position="52"/>
    </location>
</feature>
<dbReference type="GO" id="GO:0005385">
    <property type="term" value="F:zinc ion transmembrane transporter activity"/>
    <property type="evidence" value="ECO:0007669"/>
    <property type="project" value="TreeGrafter"/>
</dbReference>
<proteinExistence type="inferred from homology"/>
<dbReference type="InterPro" id="IPR050681">
    <property type="entry name" value="CDF/SLC30A"/>
</dbReference>
<dbReference type="RefSeq" id="WP_152217058.1">
    <property type="nucleotide sequence ID" value="NZ_JBAQYD010000331.1"/>
</dbReference>
<evidence type="ECO:0000256" key="1">
    <source>
        <dbReference type="ARBA" id="ARBA00004141"/>
    </source>
</evidence>
<evidence type="ECO:0000256" key="6">
    <source>
        <dbReference type="ARBA" id="ARBA00022989"/>
    </source>
</evidence>
<evidence type="ECO:0000256" key="4">
    <source>
        <dbReference type="ARBA" id="ARBA00022692"/>
    </source>
</evidence>
<evidence type="ECO:0000259" key="12">
    <source>
        <dbReference type="Pfam" id="PF16916"/>
    </source>
</evidence>
<comment type="subcellular location">
    <subcellularLocation>
        <location evidence="1">Membrane</location>
        <topology evidence="1">Multi-pass membrane protein</topology>
    </subcellularLocation>
</comment>
<feature type="domain" description="Cation efflux protein transmembrane" evidence="11">
    <location>
        <begin position="32"/>
        <end position="222"/>
    </location>
</feature>
<dbReference type="InterPro" id="IPR058533">
    <property type="entry name" value="Cation_efflux_TM"/>
</dbReference>
<keyword evidence="5" id="KW-0864">Zinc transport</keyword>
<keyword evidence="7" id="KW-0406">Ion transport</keyword>
<sequence>MSAEHHHGQDHREHDHGHGHSHEHGAGNERRVLVALWITGGFMLVEAAGGFISGSLALIADAGHMLTDTGALALAWIAVRLARRPADEARSYGWHRAEILAAFLNGFVMLALSAWIIVEAGLRLMRPIEVLGGPMLVVAIGGLGVNILSFLMLHGAGDSLNLKGAALHVLGDLLGSVAAIIAAIVILLTGFMPVDPMLSVLVALLILRSAWKITRDSAHILMEGTPPGLDPDEIAADLVKNVEGVDNVHHVHAWSLTQGQSLVTLHAHLADGVDGNTALSDIKARLGSEFGIGHATVQLERGECTDSGHDRLH</sequence>
<dbReference type="GO" id="GO:0005886">
    <property type="term" value="C:plasma membrane"/>
    <property type="evidence" value="ECO:0007669"/>
    <property type="project" value="TreeGrafter"/>
</dbReference>
<dbReference type="Proteomes" id="UP000468901">
    <property type="component" value="Unassembled WGS sequence"/>
</dbReference>
<dbReference type="PANTHER" id="PTHR11562:SF17">
    <property type="entry name" value="RE54080P-RELATED"/>
    <property type="match status" value="1"/>
</dbReference>
<evidence type="ECO:0000256" key="5">
    <source>
        <dbReference type="ARBA" id="ARBA00022906"/>
    </source>
</evidence>
<dbReference type="Gene3D" id="1.20.1510.10">
    <property type="entry name" value="Cation efflux protein transmembrane domain"/>
    <property type="match status" value="1"/>
</dbReference>
<dbReference type="EMBL" id="WESC01000014">
    <property type="protein sequence ID" value="KAB7738967.1"/>
    <property type="molecule type" value="Genomic_DNA"/>
</dbReference>
<feature type="transmembrane region" description="Helical" evidence="10">
    <location>
        <begin position="165"/>
        <end position="188"/>
    </location>
</feature>
<evidence type="ECO:0000259" key="11">
    <source>
        <dbReference type="Pfam" id="PF01545"/>
    </source>
</evidence>
<name>A0A6N6VFH9_9HYPH</name>
<evidence type="ECO:0000256" key="10">
    <source>
        <dbReference type="SAM" id="Phobius"/>
    </source>
</evidence>
<dbReference type="Pfam" id="PF01545">
    <property type="entry name" value="Cation_efflux"/>
    <property type="match status" value="1"/>
</dbReference>